<dbReference type="Pfam" id="PF12802">
    <property type="entry name" value="MarR_2"/>
    <property type="match status" value="1"/>
</dbReference>
<dbReference type="SUPFAM" id="SSF46785">
    <property type="entry name" value="Winged helix' DNA-binding domain"/>
    <property type="match status" value="1"/>
</dbReference>
<dbReference type="GO" id="GO:0003677">
    <property type="term" value="F:DNA binding"/>
    <property type="evidence" value="ECO:0007669"/>
    <property type="project" value="UniProtKB-KW"/>
</dbReference>
<dbReference type="Gene3D" id="1.10.10.10">
    <property type="entry name" value="Winged helix-like DNA-binding domain superfamily/Winged helix DNA-binding domain"/>
    <property type="match status" value="1"/>
</dbReference>
<dbReference type="PANTHER" id="PTHR33164:SF99">
    <property type="entry name" value="MARR FAMILY REGULATORY PROTEIN"/>
    <property type="match status" value="1"/>
</dbReference>
<keyword evidence="2" id="KW-0238">DNA-binding</keyword>
<sequence>MTAAPHASTPQTEPQWLSAAEMDTWMNLAQVLMLTPTALDRQLREEAGLPHTHYHILSALSGQPDRAIRMTELARRAGTTTTRLSHAVSALEQRGWVGRRACRTDKRGQIAYLTDAGLAVLEEAAPGHVAEVRRLVFDHLTEDDVRRLGAITGKLLPILNGSPNPSS</sequence>
<dbReference type="GO" id="GO:0006950">
    <property type="term" value="P:response to stress"/>
    <property type="evidence" value="ECO:0007669"/>
    <property type="project" value="TreeGrafter"/>
</dbReference>
<dbReference type="RefSeq" id="WP_231954123.1">
    <property type="nucleotide sequence ID" value="NZ_BOMJ01000009.1"/>
</dbReference>
<evidence type="ECO:0000313" key="3">
    <source>
        <dbReference type="Proteomes" id="UP000198688"/>
    </source>
</evidence>
<dbReference type="Proteomes" id="UP000198688">
    <property type="component" value="Chromosome I"/>
</dbReference>
<dbReference type="GO" id="GO:0003700">
    <property type="term" value="F:DNA-binding transcription factor activity"/>
    <property type="evidence" value="ECO:0007669"/>
    <property type="project" value="InterPro"/>
</dbReference>
<dbReference type="EMBL" id="LT629758">
    <property type="protein sequence ID" value="SDS45815.1"/>
    <property type="molecule type" value="Genomic_DNA"/>
</dbReference>
<dbReference type="PRINTS" id="PR00598">
    <property type="entry name" value="HTHMARR"/>
</dbReference>
<name>A0A1H1SCV7_9ACTN</name>
<dbReference type="STRING" id="113562.SAMN04489716_0828"/>
<keyword evidence="3" id="KW-1185">Reference proteome</keyword>
<accession>A0A1H1SCV7</accession>
<dbReference type="InterPro" id="IPR000835">
    <property type="entry name" value="HTH_MarR-typ"/>
</dbReference>
<gene>
    <name evidence="2" type="ORF">SAMN04489716_0828</name>
</gene>
<dbReference type="SMART" id="SM00347">
    <property type="entry name" value="HTH_MARR"/>
    <property type="match status" value="1"/>
</dbReference>
<proteinExistence type="predicted"/>
<dbReference type="InterPro" id="IPR036388">
    <property type="entry name" value="WH-like_DNA-bd_sf"/>
</dbReference>
<dbReference type="AlphaFoldDB" id="A0A1H1SCV7"/>
<reference evidence="2 3" key="1">
    <citation type="submission" date="2016-10" db="EMBL/GenBank/DDBJ databases">
        <authorList>
            <person name="de Groot N.N."/>
        </authorList>
    </citation>
    <scope>NUCLEOTIDE SEQUENCE [LARGE SCALE GENOMIC DNA]</scope>
    <source>
        <strain evidence="2 3">DSM 43941</strain>
    </source>
</reference>
<evidence type="ECO:0000259" key="1">
    <source>
        <dbReference type="PROSITE" id="PS50995"/>
    </source>
</evidence>
<organism evidence="2 3">
    <name type="scientific">Actinoplanes derwentensis</name>
    <dbReference type="NCBI Taxonomy" id="113562"/>
    <lineage>
        <taxon>Bacteria</taxon>
        <taxon>Bacillati</taxon>
        <taxon>Actinomycetota</taxon>
        <taxon>Actinomycetes</taxon>
        <taxon>Micromonosporales</taxon>
        <taxon>Micromonosporaceae</taxon>
        <taxon>Actinoplanes</taxon>
    </lineage>
</organism>
<dbReference type="PANTHER" id="PTHR33164">
    <property type="entry name" value="TRANSCRIPTIONAL REGULATOR, MARR FAMILY"/>
    <property type="match status" value="1"/>
</dbReference>
<dbReference type="PROSITE" id="PS50995">
    <property type="entry name" value="HTH_MARR_2"/>
    <property type="match status" value="1"/>
</dbReference>
<evidence type="ECO:0000313" key="2">
    <source>
        <dbReference type="EMBL" id="SDS45815.1"/>
    </source>
</evidence>
<dbReference type="InterPro" id="IPR036390">
    <property type="entry name" value="WH_DNA-bd_sf"/>
</dbReference>
<feature type="domain" description="HTH marR-type" evidence="1">
    <location>
        <begin position="25"/>
        <end position="157"/>
    </location>
</feature>
<dbReference type="InterPro" id="IPR039422">
    <property type="entry name" value="MarR/SlyA-like"/>
</dbReference>
<protein>
    <submittedName>
        <fullName evidence="2">DNA-binding transcriptional regulator, MarR family</fullName>
    </submittedName>
</protein>